<dbReference type="HOGENOM" id="CLU_068050_1_1_7"/>
<name>Q39S57_GEOMG</name>
<dbReference type="Pfam" id="PF04367">
    <property type="entry name" value="DUF502"/>
    <property type="match status" value="1"/>
</dbReference>
<evidence type="ECO:0000313" key="2">
    <source>
        <dbReference type="EMBL" id="ABB32917.1"/>
    </source>
</evidence>
<evidence type="ECO:0008006" key="4">
    <source>
        <dbReference type="Google" id="ProtNLM"/>
    </source>
</evidence>
<evidence type="ECO:0000256" key="1">
    <source>
        <dbReference type="SAM" id="Phobius"/>
    </source>
</evidence>
<feature type="transmembrane region" description="Helical" evidence="1">
    <location>
        <begin position="35"/>
        <end position="59"/>
    </location>
</feature>
<gene>
    <name evidence="2" type="ordered locus">Gmet_2699</name>
</gene>
<feature type="transmembrane region" description="Helical" evidence="1">
    <location>
        <begin position="79"/>
        <end position="101"/>
    </location>
</feature>
<dbReference type="PANTHER" id="PTHR31876:SF26">
    <property type="entry name" value="PROTEIN LIKE COV 2"/>
    <property type="match status" value="1"/>
</dbReference>
<sequence>METVDFAGAGGIFVGNLHCKGLGMEKVINHLKSRFVTGLFVVVPVGVTIFVLKFLFSFADGLLGSYLDRLLIAVTNHDYYFPGLGMITGAVVVYLTGLLAANVMGKRLLRWWDALLARIPLVKSIYTSSKQLTQVFQEGKSSYRRAVFVEWPRKGVRAVGFVTAEVEREGERLVVVYVPTMPNPTSGFALFFREDEVYESGMTVEDAVKFVVSGGVVVP</sequence>
<organism evidence="2 3">
    <name type="scientific">Geobacter metallireducens (strain ATCC 53774 / DSM 7210 / GS-15)</name>
    <dbReference type="NCBI Taxonomy" id="269799"/>
    <lineage>
        <taxon>Bacteria</taxon>
        <taxon>Pseudomonadati</taxon>
        <taxon>Thermodesulfobacteriota</taxon>
        <taxon>Desulfuromonadia</taxon>
        <taxon>Geobacterales</taxon>
        <taxon>Geobacteraceae</taxon>
        <taxon>Geobacter</taxon>
    </lineage>
</organism>
<reference evidence="2 3" key="1">
    <citation type="submission" date="2005-10" db="EMBL/GenBank/DDBJ databases">
        <title>Complete sequence of Geobacter metallireducens GS-15.</title>
        <authorList>
            <consortium name="US DOE Joint Genome Institute"/>
            <person name="Copeland A."/>
            <person name="Lucas S."/>
            <person name="Lapidus A."/>
            <person name="Barry K."/>
            <person name="Detter J.C."/>
            <person name="Glavina T."/>
            <person name="Hammon N."/>
            <person name="Israni S."/>
            <person name="Pitluck S."/>
            <person name="Di Bartolo G."/>
            <person name="Chain P."/>
            <person name="Schmutz J."/>
            <person name="Larimer F."/>
            <person name="Land M."/>
            <person name="Kyrpides N."/>
            <person name="Ivanova N."/>
            <person name="Richardson P."/>
        </authorList>
    </citation>
    <scope>NUCLEOTIDE SEQUENCE [LARGE SCALE GENOMIC DNA]</scope>
    <source>
        <strain evidence="3">ATCC 53774 / DSM 7210 / GS-15</strain>
    </source>
</reference>
<keyword evidence="1" id="KW-0812">Transmembrane</keyword>
<dbReference type="eggNOG" id="COG2928">
    <property type="taxonomic scope" value="Bacteria"/>
</dbReference>
<dbReference type="EMBL" id="CP000148">
    <property type="protein sequence ID" value="ABB32917.1"/>
    <property type="molecule type" value="Genomic_DNA"/>
</dbReference>
<dbReference type="PANTHER" id="PTHR31876">
    <property type="entry name" value="COV-LIKE PROTEIN 1"/>
    <property type="match status" value="1"/>
</dbReference>
<proteinExistence type="predicted"/>
<dbReference type="Proteomes" id="UP000007073">
    <property type="component" value="Chromosome"/>
</dbReference>
<accession>Q39S57</accession>
<reference evidence="2 3" key="2">
    <citation type="journal article" date="2009" name="BMC Microbiol.">
        <title>The genome sequence of Geobacter metallireducens: features of metabolism, physiology and regulation common and dissimilar to Geobacter sulfurreducens.</title>
        <authorList>
            <person name="Aklujkar M."/>
            <person name="Krushkal J."/>
            <person name="DiBartolo G."/>
            <person name="Lapidus A."/>
            <person name="Land M.L."/>
            <person name="Lovley D.R."/>
        </authorList>
    </citation>
    <scope>NUCLEOTIDE SEQUENCE [LARGE SCALE GENOMIC DNA]</scope>
    <source>
        <strain evidence="3">ATCC 53774 / DSM 7210 / GS-15</strain>
    </source>
</reference>
<keyword evidence="1" id="KW-1133">Transmembrane helix</keyword>
<dbReference type="AlphaFoldDB" id="Q39S57"/>
<dbReference type="InterPro" id="IPR007462">
    <property type="entry name" value="COV1-like"/>
</dbReference>
<dbReference type="STRING" id="269799.Gmet_2699"/>
<dbReference type="KEGG" id="gme:Gmet_2699"/>
<keyword evidence="3" id="KW-1185">Reference proteome</keyword>
<keyword evidence="1" id="KW-0472">Membrane</keyword>
<evidence type="ECO:0000313" key="3">
    <source>
        <dbReference type="Proteomes" id="UP000007073"/>
    </source>
</evidence>
<protein>
    <recommendedName>
        <fullName evidence="4">DUF502 domain-containing protein</fullName>
    </recommendedName>
</protein>